<protein>
    <submittedName>
        <fullName evidence="1">Uncharacterized protein</fullName>
    </submittedName>
</protein>
<dbReference type="EMBL" id="JADYXP020000002">
    <property type="protein sequence ID" value="KAL0131238.1"/>
    <property type="molecule type" value="Genomic_DNA"/>
</dbReference>
<accession>A0AAW2GVN9</accession>
<keyword evidence="2" id="KW-1185">Reference proteome</keyword>
<sequence>MHTKMQTPIQTTLIFILHACHIHLIHVQEFNFKNKIEINVTDFHQFKAAGRDCRCPVGFPACTVRLLLRPVSAIWTSSIEGSKDRSRKLYAIIGDASVAGLPGKTNRINLNLPWIIKICLMPVEV</sequence>
<evidence type="ECO:0000313" key="1">
    <source>
        <dbReference type="EMBL" id="KAL0131238.1"/>
    </source>
</evidence>
<gene>
    <name evidence="1" type="ORF">PUN28_002653</name>
</gene>
<organism evidence="1 2">
    <name type="scientific">Cardiocondyla obscurior</name>
    <dbReference type="NCBI Taxonomy" id="286306"/>
    <lineage>
        <taxon>Eukaryota</taxon>
        <taxon>Metazoa</taxon>
        <taxon>Ecdysozoa</taxon>
        <taxon>Arthropoda</taxon>
        <taxon>Hexapoda</taxon>
        <taxon>Insecta</taxon>
        <taxon>Pterygota</taxon>
        <taxon>Neoptera</taxon>
        <taxon>Endopterygota</taxon>
        <taxon>Hymenoptera</taxon>
        <taxon>Apocrita</taxon>
        <taxon>Aculeata</taxon>
        <taxon>Formicoidea</taxon>
        <taxon>Formicidae</taxon>
        <taxon>Myrmicinae</taxon>
        <taxon>Cardiocondyla</taxon>
    </lineage>
</organism>
<evidence type="ECO:0000313" key="2">
    <source>
        <dbReference type="Proteomes" id="UP001430953"/>
    </source>
</evidence>
<reference evidence="1 2" key="1">
    <citation type="submission" date="2023-03" db="EMBL/GenBank/DDBJ databases">
        <title>High recombination rates correlate with genetic variation in Cardiocondyla obscurior ants.</title>
        <authorList>
            <person name="Errbii M."/>
        </authorList>
    </citation>
    <scope>NUCLEOTIDE SEQUENCE [LARGE SCALE GENOMIC DNA]</scope>
    <source>
        <strain evidence="1">Alpha-2009</strain>
        <tissue evidence="1">Whole body</tissue>
    </source>
</reference>
<comment type="caution">
    <text evidence="1">The sequence shown here is derived from an EMBL/GenBank/DDBJ whole genome shotgun (WGS) entry which is preliminary data.</text>
</comment>
<dbReference type="AlphaFoldDB" id="A0AAW2GVN9"/>
<proteinExistence type="predicted"/>
<dbReference type="Proteomes" id="UP001430953">
    <property type="component" value="Unassembled WGS sequence"/>
</dbReference>
<name>A0AAW2GVN9_9HYME</name>